<organism evidence="3 4">
    <name type="scientific">Romboutsia sedimentorum</name>
    <dbReference type="NCBI Taxonomy" id="1368474"/>
    <lineage>
        <taxon>Bacteria</taxon>
        <taxon>Bacillati</taxon>
        <taxon>Bacillota</taxon>
        <taxon>Clostridia</taxon>
        <taxon>Peptostreptococcales</taxon>
        <taxon>Peptostreptococcaceae</taxon>
        <taxon>Romboutsia</taxon>
    </lineage>
</organism>
<dbReference type="InterPro" id="IPR001633">
    <property type="entry name" value="EAL_dom"/>
</dbReference>
<dbReference type="Gene3D" id="3.30.70.270">
    <property type="match status" value="1"/>
</dbReference>
<evidence type="ECO:0000259" key="2">
    <source>
        <dbReference type="PROSITE" id="PS50887"/>
    </source>
</evidence>
<feature type="domain" description="EAL" evidence="1">
    <location>
        <begin position="182"/>
        <end position="433"/>
    </location>
</feature>
<dbReference type="RefSeq" id="WP_284131674.1">
    <property type="nucleotide sequence ID" value="NZ_JASKYM010000001.1"/>
</dbReference>
<evidence type="ECO:0000313" key="3">
    <source>
        <dbReference type="EMBL" id="MDK2562710.1"/>
    </source>
</evidence>
<dbReference type="GO" id="GO:0071111">
    <property type="term" value="F:cyclic-guanylate-specific phosphodiesterase activity"/>
    <property type="evidence" value="ECO:0007669"/>
    <property type="project" value="UniProtKB-EC"/>
</dbReference>
<dbReference type="PANTHER" id="PTHR33121">
    <property type="entry name" value="CYCLIC DI-GMP PHOSPHODIESTERASE PDEF"/>
    <property type="match status" value="1"/>
</dbReference>
<dbReference type="SUPFAM" id="SSF55073">
    <property type="entry name" value="Nucleotide cyclase"/>
    <property type="match status" value="1"/>
</dbReference>
<evidence type="ECO:0000259" key="1">
    <source>
        <dbReference type="PROSITE" id="PS50883"/>
    </source>
</evidence>
<evidence type="ECO:0000313" key="4">
    <source>
        <dbReference type="Proteomes" id="UP001301012"/>
    </source>
</evidence>
<gene>
    <name evidence="3" type="ORF">QOZ84_04040</name>
</gene>
<dbReference type="Pfam" id="PF00563">
    <property type="entry name" value="EAL"/>
    <property type="match status" value="1"/>
</dbReference>
<dbReference type="InterPro" id="IPR000160">
    <property type="entry name" value="GGDEF_dom"/>
</dbReference>
<proteinExistence type="predicted"/>
<dbReference type="CDD" id="cd01948">
    <property type="entry name" value="EAL"/>
    <property type="match status" value="1"/>
</dbReference>
<feature type="domain" description="GGDEF" evidence="2">
    <location>
        <begin position="48"/>
        <end position="178"/>
    </location>
</feature>
<dbReference type="InterPro" id="IPR035919">
    <property type="entry name" value="EAL_sf"/>
</dbReference>
<accession>A0ABT7E709</accession>
<dbReference type="Proteomes" id="UP001301012">
    <property type="component" value="Unassembled WGS sequence"/>
</dbReference>
<dbReference type="PROSITE" id="PS50887">
    <property type="entry name" value="GGDEF"/>
    <property type="match status" value="1"/>
</dbReference>
<dbReference type="InterPro" id="IPR043128">
    <property type="entry name" value="Rev_trsase/Diguanyl_cyclase"/>
</dbReference>
<dbReference type="PANTHER" id="PTHR33121:SF71">
    <property type="entry name" value="OXYGEN SENSOR PROTEIN DOSP"/>
    <property type="match status" value="1"/>
</dbReference>
<dbReference type="SMART" id="SM00052">
    <property type="entry name" value="EAL"/>
    <property type="match status" value="1"/>
</dbReference>
<sequence length="434" mass="50593">MHFNEKLLNKNEKYRFLISNLKIKINKRDKFTGLYNRNYFFYSLRTKNNGTLIKIKIMGINFVNLQYGVKQGDEVIKYMAKKFENMRSDLIVGRLSPMNFAIYTENTDINYIHQMIKDVLLISSSIKQHEENISISCNIASIIYKEDDFNLEDCMNKLEISMSDAIRKGINRYVIYNEKYETYINIAAIEKAIENGEMTLYYQPKVDAKTGEIRGVEALIRWFNKEHGYITPEKLIGFTEKCGYINKLGAWIIKKACEDIKQINKVLNTKIDLSVNISPYQLEDERFLEKLENILKQVGFEYSLLNLEITENENMEDIDRIQDILKEIKDTGIKVSIDDFGKGFNSIDYIKNYNVDEIKIDKSLVEYLSNNPMFIQSLISMIHTTDTSVVAEGVEQKSEYVILKNMGCDLVQGYYCYKPMNLENLSTIIKNDNT</sequence>
<dbReference type="SMART" id="SM00267">
    <property type="entry name" value="GGDEF"/>
    <property type="match status" value="1"/>
</dbReference>
<name>A0ABT7E709_9FIRM</name>
<dbReference type="SUPFAM" id="SSF141868">
    <property type="entry name" value="EAL domain-like"/>
    <property type="match status" value="1"/>
</dbReference>
<dbReference type="Gene3D" id="3.20.20.450">
    <property type="entry name" value="EAL domain"/>
    <property type="match status" value="1"/>
</dbReference>
<comment type="caution">
    <text evidence="3">The sequence shown here is derived from an EMBL/GenBank/DDBJ whole genome shotgun (WGS) entry which is preliminary data.</text>
</comment>
<reference evidence="3 4" key="1">
    <citation type="submission" date="2023-05" db="EMBL/GenBank/DDBJ databases">
        <title>Rombocin, a short stable natural nisin variant, displays selective antimicrobial activity against Listeria monocytogenes and employs dual mode of action to kill target bacterial strains.</title>
        <authorList>
            <person name="Wambui J."/>
            <person name="Stephan R."/>
            <person name="Kuipers O.P."/>
        </authorList>
    </citation>
    <scope>NUCLEOTIDE SEQUENCE [LARGE SCALE GENOMIC DNA]</scope>
    <source>
        <strain evidence="3 4">RC002</strain>
    </source>
</reference>
<keyword evidence="4" id="KW-1185">Reference proteome</keyword>
<keyword evidence="3" id="KW-0378">Hydrolase</keyword>
<dbReference type="InterPro" id="IPR050706">
    <property type="entry name" value="Cyclic-di-GMP_PDE-like"/>
</dbReference>
<dbReference type="InterPro" id="IPR029787">
    <property type="entry name" value="Nucleotide_cyclase"/>
</dbReference>
<protein>
    <submittedName>
        <fullName evidence="3">GGDEF domain-containing phosphodiesterase</fullName>
        <ecNumber evidence="3">3.1.4.52</ecNumber>
    </submittedName>
</protein>
<dbReference type="EMBL" id="JASKYM010000001">
    <property type="protein sequence ID" value="MDK2562710.1"/>
    <property type="molecule type" value="Genomic_DNA"/>
</dbReference>
<dbReference type="PROSITE" id="PS50883">
    <property type="entry name" value="EAL"/>
    <property type="match status" value="1"/>
</dbReference>
<dbReference type="EC" id="3.1.4.52" evidence="3"/>
<dbReference type="Pfam" id="PF00990">
    <property type="entry name" value="GGDEF"/>
    <property type="match status" value="1"/>
</dbReference>